<protein>
    <submittedName>
        <fullName evidence="5">GNAT family N-acetyltransferase</fullName>
    </submittedName>
</protein>
<dbReference type="InterPro" id="IPR000182">
    <property type="entry name" value="GNAT_dom"/>
</dbReference>
<dbReference type="InterPro" id="IPR016181">
    <property type="entry name" value="Acyl_CoA_acyltransferase"/>
</dbReference>
<dbReference type="Proteomes" id="UP000824189">
    <property type="component" value="Unassembled WGS sequence"/>
</dbReference>
<accession>A0A9D1UPI4</accession>
<dbReference type="Pfam" id="PF13302">
    <property type="entry name" value="Acetyltransf_3"/>
    <property type="match status" value="1"/>
</dbReference>
<proteinExistence type="inferred from homology"/>
<dbReference type="AlphaFoldDB" id="A0A9D1UPI4"/>
<feature type="domain" description="N-acetyltransferase" evidence="4">
    <location>
        <begin position="31"/>
        <end position="202"/>
    </location>
</feature>
<sequence>MFSLDSQPGWPMSAGPVWVGGGGVAHERNAIALRELRRKDGQQWRQLRIDDEAELRRVEPTVDAAWEDVHGAQGWRANFSNLKALAKAGVVVPMAIVVDGHFAGQMTIGNIQPGRISSGWIGYWIGSRWAGRGVATAALAMAVDHAFGPMGLHRLEATVMEDNPASLAVLRKAGFRIEGHLRKNLHINGRWTDHVLTAQTVEDVPYGGRVNDLVRRGLICMEP</sequence>
<dbReference type="PANTHER" id="PTHR43792">
    <property type="entry name" value="GNAT FAMILY, PUTATIVE (AFU_ORTHOLOGUE AFUA_3G00765)-RELATED-RELATED"/>
    <property type="match status" value="1"/>
</dbReference>
<evidence type="ECO:0000259" key="4">
    <source>
        <dbReference type="PROSITE" id="PS51186"/>
    </source>
</evidence>
<dbReference type="SUPFAM" id="SSF55729">
    <property type="entry name" value="Acyl-CoA N-acyltransferases (Nat)"/>
    <property type="match status" value="1"/>
</dbReference>
<comment type="similarity">
    <text evidence="3">Belongs to the acetyltransferase family. RimJ subfamily.</text>
</comment>
<evidence type="ECO:0000256" key="3">
    <source>
        <dbReference type="ARBA" id="ARBA00038502"/>
    </source>
</evidence>
<dbReference type="InterPro" id="IPR051531">
    <property type="entry name" value="N-acetyltransferase"/>
</dbReference>
<keyword evidence="2" id="KW-0012">Acyltransferase</keyword>
<dbReference type="GO" id="GO:0005737">
    <property type="term" value="C:cytoplasm"/>
    <property type="evidence" value="ECO:0007669"/>
    <property type="project" value="TreeGrafter"/>
</dbReference>
<evidence type="ECO:0000256" key="2">
    <source>
        <dbReference type="ARBA" id="ARBA00023315"/>
    </source>
</evidence>
<evidence type="ECO:0000313" key="5">
    <source>
        <dbReference type="EMBL" id="HIW95322.1"/>
    </source>
</evidence>
<organism evidence="5 6">
    <name type="scientific">Candidatus Corynebacterium gallistercoris</name>
    <dbReference type="NCBI Taxonomy" id="2838530"/>
    <lineage>
        <taxon>Bacteria</taxon>
        <taxon>Bacillati</taxon>
        <taxon>Actinomycetota</taxon>
        <taxon>Actinomycetes</taxon>
        <taxon>Mycobacteriales</taxon>
        <taxon>Corynebacteriaceae</taxon>
        <taxon>Corynebacterium</taxon>
    </lineage>
</organism>
<evidence type="ECO:0000313" key="6">
    <source>
        <dbReference type="Proteomes" id="UP000824189"/>
    </source>
</evidence>
<reference evidence="5" key="2">
    <citation type="submission" date="2021-04" db="EMBL/GenBank/DDBJ databases">
        <authorList>
            <person name="Gilroy R."/>
        </authorList>
    </citation>
    <scope>NUCLEOTIDE SEQUENCE</scope>
    <source>
        <strain evidence="5">4376</strain>
    </source>
</reference>
<dbReference type="PANTHER" id="PTHR43792:SF8">
    <property type="entry name" value="[RIBOSOMAL PROTEIN US5]-ALANINE N-ACETYLTRANSFERASE"/>
    <property type="match status" value="1"/>
</dbReference>
<dbReference type="Gene3D" id="3.40.630.30">
    <property type="match status" value="1"/>
</dbReference>
<reference evidence="5" key="1">
    <citation type="journal article" date="2021" name="PeerJ">
        <title>Extensive microbial diversity within the chicken gut microbiome revealed by metagenomics and culture.</title>
        <authorList>
            <person name="Gilroy R."/>
            <person name="Ravi A."/>
            <person name="Getino M."/>
            <person name="Pursley I."/>
            <person name="Horton D.L."/>
            <person name="Alikhan N.F."/>
            <person name="Baker D."/>
            <person name="Gharbi K."/>
            <person name="Hall N."/>
            <person name="Watson M."/>
            <person name="Adriaenssens E.M."/>
            <person name="Foster-Nyarko E."/>
            <person name="Jarju S."/>
            <person name="Secka A."/>
            <person name="Antonio M."/>
            <person name="Oren A."/>
            <person name="Chaudhuri R.R."/>
            <person name="La Ragione R."/>
            <person name="Hildebrand F."/>
            <person name="Pallen M.J."/>
        </authorList>
    </citation>
    <scope>NUCLEOTIDE SEQUENCE</scope>
    <source>
        <strain evidence="5">4376</strain>
    </source>
</reference>
<comment type="caution">
    <text evidence="5">The sequence shown here is derived from an EMBL/GenBank/DDBJ whole genome shotgun (WGS) entry which is preliminary data.</text>
</comment>
<name>A0A9D1UPI4_9CORY</name>
<dbReference type="PROSITE" id="PS51186">
    <property type="entry name" value="GNAT"/>
    <property type="match status" value="1"/>
</dbReference>
<keyword evidence="1" id="KW-0808">Transferase</keyword>
<dbReference type="GO" id="GO:0008999">
    <property type="term" value="F:protein-N-terminal-alanine acetyltransferase activity"/>
    <property type="evidence" value="ECO:0007669"/>
    <property type="project" value="TreeGrafter"/>
</dbReference>
<gene>
    <name evidence="5" type="ORF">H9867_02365</name>
</gene>
<evidence type="ECO:0000256" key="1">
    <source>
        <dbReference type="ARBA" id="ARBA00022679"/>
    </source>
</evidence>
<dbReference type="EMBL" id="DXFZ01000031">
    <property type="protein sequence ID" value="HIW95322.1"/>
    <property type="molecule type" value="Genomic_DNA"/>
</dbReference>